<organism evidence="1 2">
    <name type="scientific">Oceanobacillus kimchii</name>
    <dbReference type="NCBI Taxonomy" id="746691"/>
    <lineage>
        <taxon>Bacteria</taxon>
        <taxon>Bacillati</taxon>
        <taxon>Bacillota</taxon>
        <taxon>Bacilli</taxon>
        <taxon>Bacillales</taxon>
        <taxon>Bacillaceae</taxon>
        <taxon>Oceanobacillus</taxon>
    </lineage>
</organism>
<reference evidence="1 2" key="1">
    <citation type="submission" date="2023-02" db="EMBL/GenBank/DDBJ databases">
        <title>Oceanobacillus kimchii IFOP_LL358 isolated form Alexandrium catenella lab strain.</title>
        <authorList>
            <person name="Gajardo G."/>
            <person name="Ueki S."/>
            <person name="Maruyama F."/>
        </authorList>
    </citation>
    <scope>NUCLEOTIDE SEQUENCE [LARGE SCALE GENOMIC DNA]</scope>
    <source>
        <strain evidence="1 2">IFOP_LL358</strain>
    </source>
</reference>
<comment type="caution">
    <text evidence="1">The sequence shown here is derived from an EMBL/GenBank/DDBJ whole genome shotgun (WGS) entry which is preliminary data.</text>
</comment>
<accession>A0ABQ5TCY9</accession>
<dbReference type="Proteomes" id="UP001275436">
    <property type="component" value="Unassembled WGS sequence"/>
</dbReference>
<gene>
    <name evidence="1" type="ORF">MACH08_02620</name>
</gene>
<evidence type="ECO:0008006" key="3">
    <source>
        <dbReference type="Google" id="ProtNLM"/>
    </source>
</evidence>
<protein>
    <recommendedName>
        <fullName evidence="3">Transposase</fullName>
    </recommendedName>
</protein>
<proteinExistence type="predicted"/>
<dbReference type="EMBL" id="BSKO01000001">
    <property type="protein sequence ID" value="GLO64478.1"/>
    <property type="molecule type" value="Genomic_DNA"/>
</dbReference>
<evidence type="ECO:0000313" key="1">
    <source>
        <dbReference type="EMBL" id="GLO64478.1"/>
    </source>
</evidence>
<keyword evidence="2" id="KW-1185">Reference proteome</keyword>
<name>A0ABQ5TCY9_9BACI</name>
<sequence>MSANRLVKYNENNRDRKFPETIINELRKNLLMKARIAVETIIIRYPNIRLFTKSIYIEI</sequence>
<evidence type="ECO:0000313" key="2">
    <source>
        <dbReference type="Proteomes" id="UP001275436"/>
    </source>
</evidence>